<feature type="transmembrane region" description="Helical" evidence="10">
    <location>
        <begin position="85"/>
        <end position="113"/>
    </location>
</feature>
<evidence type="ECO:0000256" key="6">
    <source>
        <dbReference type="ARBA" id="ARBA00022692"/>
    </source>
</evidence>
<feature type="transmembrane region" description="Helical" evidence="10">
    <location>
        <begin position="20"/>
        <end position="43"/>
    </location>
</feature>
<evidence type="ECO:0000256" key="2">
    <source>
        <dbReference type="ARBA" id="ARBA00004922"/>
    </source>
</evidence>
<evidence type="ECO:0000256" key="10">
    <source>
        <dbReference type="RuleBase" id="RU363075"/>
    </source>
</evidence>
<dbReference type="Proteomes" id="UP000549394">
    <property type="component" value="Unassembled WGS sequence"/>
</dbReference>
<comment type="caution">
    <text evidence="11">The sequence shown here is derived from an EMBL/GenBank/DDBJ whole genome shotgun (WGS) entry which is preliminary data.</text>
</comment>
<keyword evidence="9 10" id="KW-0472">Membrane</keyword>
<dbReference type="EMBL" id="CAJFCJ010000018">
    <property type="protein sequence ID" value="CAD5122594.1"/>
    <property type="molecule type" value="Genomic_DNA"/>
</dbReference>
<keyword evidence="4 10" id="KW-0328">Glycosyltransferase</keyword>
<evidence type="ECO:0000313" key="11">
    <source>
        <dbReference type="EMBL" id="CAD5122594.1"/>
    </source>
</evidence>
<evidence type="ECO:0000313" key="12">
    <source>
        <dbReference type="Proteomes" id="UP000549394"/>
    </source>
</evidence>
<keyword evidence="5" id="KW-0808">Transferase</keyword>
<sequence length="391" mass="45080">MYLTSVAIAAWLQNQNQLSIFAIAVSAIVAWPFAALLGVGIAIDIVPVILIDSHFYGKWVVAPLNIVLYNIFTEHGPDLYGVEPWYYYIINGFLNFNIAFPLAIISLPILFFSKLIVSADDTNRNVTAVLCFCLAPFYLWLTVFILQPHKEERFLFPIYTLICLSAAICIDHLQRLISWAKYGRKAIHYTQYILNKWFVIGLLMLHASGSVSRCFALYKNYQAPLHVYGDLMKVAHNSSLHPLSSYVQVNLCVGKEWYRFPSSFFLPENWKLMFVKSEFKGQLPKYFESENPTSSIPSHMNDMNLEEPTRYINVSKCHYLVDLDVPTESKLEPRYSLQTKQWKVLYSGDFLFSSGSSSLFRALYVPFLTSKKVKYIKYNLLQTTRLAKRRK</sequence>
<name>A0A7I8W337_9ANNE</name>
<comment type="pathway">
    <text evidence="2">Protein modification; protein glycosylation.</text>
</comment>
<gene>
    <name evidence="11" type="ORF">DGYR_LOCUS10392</name>
</gene>
<keyword evidence="12" id="KW-1185">Reference proteome</keyword>
<dbReference type="PANTHER" id="PTHR22760">
    <property type="entry name" value="GLYCOSYLTRANSFERASE"/>
    <property type="match status" value="1"/>
</dbReference>
<protein>
    <recommendedName>
        <fullName evidence="10">Mannosyltransferase</fullName>
        <ecNumber evidence="10">2.4.1.-</ecNumber>
    </recommendedName>
</protein>
<comment type="subcellular location">
    <subcellularLocation>
        <location evidence="1 10">Endoplasmic reticulum membrane</location>
        <topology evidence="1 10">Multi-pass membrane protein</topology>
    </subcellularLocation>
</comment>
<dbReference type="OrthoDB" id="497541at2759"/>
<dbReference type="GO" id="GO:0005789">
    <property type="term" value="C:endoplasmic reticulum membrane"/>
    <property type="evidence" value="ECO:0007669"/>
    <property type="project" value="UniProtKB-SubCell"/>
</dbReference>
<evidence type="ECO:0000256" key="4">
    <source>
        <dbReference type="ARBA" id="ARBA00022676"/>
    </source>
</evidence>
<evidence type="ECO:0000256" key="7">
    <source>
        <dbReference type="ARBA" id="ARBA00022824"/>
    </source>
</evidence>
<keyword evidence="8 10" id="KW-1133">Transmembrane helix</keyword>
<evidence type="ECO:0000256" key="9">
    <source>
        <dbReference type="ARBA" id="ARBA00023136"/>
    </source>
</evidence>
<evidence type="ECO:0000256" key="3">
    <source>
        <dbReference type="ARBA" id="ARBA00007063"/>
    </source>
</evidence>
<comment type="similarity">
    <text evidence="3 10">Belongs to the glycosyltransferase 22 family.</text>
</comment>
<reference evidence="11 12" key="1">
    <citation type="submission" date="2020-08" db="EMBL/GenBank/DDBJ databases">
        <authorList>
            <person name="Hejnol A."/>
        </authorList>
    </citation>
    <scope>NUCLEOTIDE SEQUENCE [LARGE SCALE GENOMIC DNA]</scope>
</reference>
<dbReference type="EC" id="2.4.1.-" evidence="10"/>
<keyword evidence="7 10" id="KW-0256">Endoplasmic reticulum</keyword>
<organism evidence="11 12">
    <name type="scientific">Dimorphilus gyrociliatus</name>
    <dbReference type="NCBI Taxonomy" id="2664684"/>
    <lineage>
        <taxon>Eukaryota</taxon>
        <taxon>Metazoa</taxon>
        <taxon>Spiralia</taxon>
        <taxon>Lophotrochozoa</taxon>
        <taxon>Annelida</taxon>
        <taxon>Polychaeta</taxon>
        <taxon>Polychaeta incertae sedis</taxon>
        <taxon>Dinophilidae</taxon>
        <taxon>Dimorphilus</taxon>
    </lineage>
</organism>
<dbReference type="PANTHER" id="PTHR22760:SF2">
    <property type="entry name" value="ALPHA-1,2-MANNOSYLTRANSFERASE ALG9"/>
    <property type="match status" value="1"/>
</dbReference>
<accession>A0A7I8W337</accession>
<dbReference type="AlphaFoldDB" id="A0A7I8W337"/>
<dbReference type="UniPathway" id="UPA00378"/>
<evidence type="ECO:0000256" key="5">
    <source>
        <dbReference type="ARBA" id="ARBA00022679"/>
    </source>
</evidence>
<feature type="transmembrane region" description="Helical" evidence="10">
    <location>
        <begin position="55"/>
        <end position="73"/>
    </location>
</feature>
<feature type="transmembrane region" description="Helical" evidence="10">
    <location>
        <begin position="154"/>
        <end position="173"/>
    </location>
</feature>
<evidence type="ECO:0000256" key="1">
    <source>
        <dbReference type="ARBA" id="ARBA00004477"/>
    </source>
</evidence>
<keyword evidence="6 10" id="KW-0812">Transmembrane</keyword>
<feature type="transmembrane region" description="Helical" evidence="10">
    <location>
        <begin position="125"/>
        <end position="148"/>
    </location>
</feature>
<feature type="transmembrane region" description="Helical" evidence="10">
    <location>
        <begin position="194"/>
        <end position="218"/>
    </location>
</feature>
<evidence type="ECO:0000256" key="8">
    <source>
        <dbReference type="ARBA" id="ARBA00022989"/>
    </source>
</evidence>
<dbReference type="Pfam" id="PF03901">
    <property type="entry name" value="Glyco_transf_22"/>
    <property type="match status" value="1"/>
</dbReference>
<proteinExistence type="inferred from homology"/>
<dbReference type="InterPro" id="IPR005599">
    <property type="entry name" value="GPI_mannosylTrfase"/>
</dbReference>
<dbReference type="GO" id="GO:0000026">
    <property type="term" value="F:alpha-1,2-mannosyltransferase activity"/>
    <property type="evidence" value="ECO:0007669"/>
    <property type="project" value="TreeGrafter"/>
</dbReference>
<dbReference type="GO" id="GO:0006487">
    <property type="term" value="P:protein N-linked glycosylation"/>
    <property type="evidence" value="ECO:0007669"/>
    <property type="project" value="TreeGrafter"/>
</dbReference>